<dbReference type="FunFam" id="1.10.8.960:FF:000001">
    <property type="entry name" value="Glutamate--cysteine ligase catalytic subunit"/>
    <property type="match status" value="1"/>
</dbReference>
<dbReference type="Proteomes" id="UP000030764">
    <property type="component" value="Unassembled WGS sequence"/>
</dbReference>
<dbReference type="PANTHER" id="PTHR11164">
    <property type="entry name" value="GLUTAMATE CYSTEINE LIGASE"/>
    <property type="match status" value="1"/>
</dbReference>
<evidence type="ECO:0000256" key="5">
    <source>
        <dbReference type="ARBA" id="ARBA00022598"/>
    </source>
</evidence>
<protein>
    <recommendedName>
        <fullName evidence="4 12">Glutamate--cysteine ligase</fullName>
        <ecNumber evidence="3 12">6.3.2.2</ecNumber>
    </recommendedName>
    <alternativeName>
        <fullName evidence="10 12">Gamma-ECS</fullName>
    </alternativeName>
    <alternativeName>
        <fullName evidence="9 12">Gamma-glutamylcysteine synthetase</fullName>
    </alternativeName>
</protein>
<dbReference type="GO" id="GO:0004357">
    <property type="term" value="F:glutamate-cysteine ligase activity"/>
    <property type="evidence" value="ECO:0007669"/>
    <property type="project" value="UniProtKB-UniRule"/>
</dbReference>
<evidence type="ECO:0000256" key="7">
    <source>
        <dbReference type="ARBA" id="ARBA00022741"/>
    </source>
</evidence>
<evidence type="ECO:0000256" key="9">
    <source>
        <dbReference type="ARBA" id="ARBA00030585"/>
    </source>
</evidence>
<dbReference type="UniPathway" id="UPA00142">
    <property type="reaction ID" value="UER00209"/>
</dbReference>
<comment type="catalytic activity">
    <reaction evidence="11 12">
        <text>L-cysteine + L-glutamate + ATP = gamma-L-glutamyl-L-cysteine + ADP + phosphate + H(+)</text>
        <dbReference type="Rhea" id="RHEA:13285"/>
        <dbReference type="ChEBI" id="CHEBI:15378"/>
        <dbReference type="ChEBI" id="CHEBI:29985"/>
        <dbReference type="ChEBI" id="CHEBI:30616"/>
        <dbReference type="ChEBI" id="CHEBI:35235"/>
        <dbReference type="ChEBI" id="CHEBI:43474"/>
        <dbReference type="ChEBI" id="CHEBI:58173"/>
        <dbReference type="ChEBI" id="CHEBI:456216"/>
        <dbReference type="EC" id="6.3.2.2"/>
    </reaction>
</comment>
<evidence type="ECO:0000313" key="13">
    <source>
        <dbReference type="EMBL" id="KFD51765.1"/>
    </source>
</evidence>
<dbReference type="AlphaFoldDB" id="A0A085N408"/>
<dbReference type="Pfam" id="PF03074">
    <property type="entry name" value="GCS"/>
    <property type="match status" value="1"/>
</dbReference>
<evidence type="ECO:0000256" key="4">
    <source>
        <dbReference type="ARBA" id="ARBA00014618"/>
    </source>
</evidence>
<dbReference type="InterPro" id="IPR004308">
    <property type="entry name" value="GCS"/>
</dbReference>
<evidence type="ECO:0000256" key="11">
    <source>
        <dbReference type="ARBA" id="ARBA00048819"/>
    </source>
</evidence>
<name>A0A085N408_9BILA</name>
<accession>A0A085N408</accession>
<dbReference type="GO" id="GO:0017109">
    <property type="term" value="C:glutamate-cysteine ligase complex"/>
    <property type="evidence" value="ECO:0007669"/>
    <property type="project" value="TreeGrafter"/>
</dbReference>
<proteinExistence type="inferred from homology"/>
<dbReference type="FunFam" id="3.30.590.50:FF:000007">
    <property type="entry name" value="Glutamate--cysteine ligase"/>
    <property type="match status" value="1"/>
</dbReference>
<dbReference type="GO" id="GO:0006750">
    <property type="term" value="P:glutathione biosynthetic process"/>
    <property type="evidence" value="ECO:0007669"/>
    <property type="project" value="UniProtKB-UniRule"/>
</dbReference>
<keyword evidence="6 12" id="KW-0317">Glutathione biosynthesis</keyword>
<dbReference type="PANTHER" id="PTHR11164:SF0">
    <property type="entry name" value="GLUTAMATE--CYSTEINE LIGASE CATALYTIC SUBUNIT"/>
    <property type="match status" value="1"/>
</dbReference>
<dbReference type="SUPFAM" id="SSF55931">
    <property type="entry name" value="Glutamine synthetase/guanido kinase"/>
    <property type="match status" value="1"/>
</dbReference>
<evidence type="ECO:0000256" key="6">
    <source>
        <dbReference type="ARBA" id="ARBA00022684"/>
    </source>
</evidence>
<evidence type="ECO:0000256" key="10">
    <source>
        <dbReference type="ARBA" id="ARBA00032122"/>
    </source>
</evidence>
<gene>
    <name evidence="13" type="ORF">M513_07292</name>
    <name evidence="14" type="ORF">M514_07292</name>
</gene>
<evidence type="ECO:0000256" key="2">
    <source>
        <dbReference type="ARBA" id="ARBA00008100"/>
    </source>
</evidence>
<keyword evidence="7 12" id="KW-0547">Nucleotide-binding</keyword>
<keyword evidence="5 12" id="KW-0436">Ligase</keyword>
<dbReference type="Proteomes" id="UP000030758">
    <property type="component" value="Unassembled WGS sequence"/>
</dbReference>
<dbReference type="EMBL" id="KL367559">
    <property type="protein sequence ID" value="KFD64204.1"/>
    <property type="molecule type" value="Genomic_DNA"/>
</dbReference>
<dbReference type="EMBL" id="KL363235">
    <property type="protein sequence ID" value="KFD51765.1"/>
    <property type="molecule type" value="Genomic_DNA"/>
</dbReference>
<reference evidence="14 15" key="1">
    <citation type="journal article" date="2014" name="Nat. Genet.">
        <title>Genome and transcriptome of the porcine whipworm Trichuris suis.</title>
        <authorList>
            <person name="Jex A.R."/>
            <person name="Nejsum P."/>
            <person name="Schwarz E.M."/>
            <person name="Hu L."/>
            <person name="Young N.D."/>
            <person name="Hall R.S."/>
            <person name="Korhonen P.K."/>
            <person name="Liao S."/>
            <person name="Thamsborg S."/>
            <person name="Xia J."/>
            <person name="Xu P."/>
            <person name="Wang S."/>
            <person name="Scheerlinck J.P."/>
            <person name="Hofmann A."/>
            <person name="Sternberg P.W."/>
            <person name="Wang J."/>
            <person name="Gasser R.B."/>
        </authorList>
    </citation>
    <scope>NUCLEOTIDE SEQUENCE [LARGE SCALE GENOMIC DNA]</scope>
    <source>
        <strain evidence="14">DCEP-RM93F</strain>
        <strain evidence="13">DCEP-RM93M</strain>
    </source>
</reference>
<evidence type="ECO:0000256" key="8">
    <source>
        <dbReference type="ARBA" id="ARBA00022840"/>
    </source>
</evidence>
<evidence type="ECO:0000313" key="14">
    <source>
        <dbReference type="EMBL" id="KFD64204.1"/>
    </source>
</evidence>
<keyword evidence="15" id="KW-1185">Reference proteome</keyword>
<evidence type="ECO:0000256" key="3">
    <source>
        <dbReference type="ARBA" id="ARBA00012220"/>
    </source>
</evidence>
<comment type="similarity">
    <text evidence="2 12">Belongs to the glutamate--cysteine ligase type 3 family.</text>
</comment>
<comment type="pathway">
    <text evidence="1 12">Sulfur metabolism; glutathione biosynthesis; glutathione from L-cysteine and L-glutamate: step 1/2.</text>
</comment>
<organism evidence="14">
    <name type="scientific">Trichuris suis</name>
    <name type="common">pig whipworm</name>
    <dbReference type="NCBI Taxonomy" id="68888"/>
    <lineage>
        <taxon>Eukaryota</taxon>
        <taxon>Metazoa</taxon>
        <taxon>Ecdysozoa</taxon>
        <taxon>Nematoda</taxon>
        <taxon>Enoplea</taxon>
        <taxon>Dorylaimia</taxon>
        <taxon>Trichinellida</taxon>
        <taxon>Trichuridae</taxon>
        <taxon>Trichuris</taxon>
    </lineage>
</organism>
<dbReference type="EC" id="6.3.2.2" evidence="3 12"/>
<keyword evidence="8 12" id="KW-0067">ATP-binding</keyword>
<evidence type="ECO:0000256" key="1">
    <source>
        <dbReference type="ARBA" id="ARBA00005006"/>
    </source>
</evidence>
<evidence type="ECO:0000313" key="15">
    <source>
        <dbReference type="Proteomes" id="UP000030764"/>
    </source>
</evidence>
<dbReference type="FunFam" id="3.30.590.50:FF:000002">
    <property type="entry name" value="Glutamate--cysteine ligase catalytic subunit"/>
    <property type="match status" value="1"/>
</dbReference>
<sequence length="665" mass="76682">MGLLSTGEPLEWSELKDVVDRVKLQGIRQFISLYKRLKDRHGDCLRWGDEVEYLLVKFDHSSRRVRVCLLAEKSLDTLTKNENSTEKNCFLWRPEYAAYMVEGTPGQPYSVLNSFVTVEMNMRQRRNEIDRHLGPDEVAMTFGNFPRLGCPDFCWPPAKITPYEGFARSLFFPDAAIFRGHPRFVNLTRNIRMRRGSKVAINVPIYRDVNTPKPFVEDYSRFGPAGEEATNNALADHIYMDAMGFGMGCCCLQVTFQAVDVEEARWLYDQLTPITPIVLALSASTPIFRGYLADVDCRWNIIAGSVDDRTPAERGLTPLPAGAFHLTKSRYDSTDLYLHPSNEAFNDLPVCYDQKFYEMLTNGGVDPLLSKHVAHLFTRDPLQVFRGRVDQDDETSTEHFETIQSSNWQNMRFKPPPVDSPNIGWRVEFRPTELQLTDFENAAFVCFIVLLTRVILSYKLSFLIPISKVNENMRRAQRRNAVMEEKFYFRKLLTSFDKPPSNASRSAYRADPQECNQDDMTEMTVDEIVNGKPPNFPGLINLCHSYLNSAEVTVETRFLLCQYLRKFIVTYRNSMIDHTSGDEARDGTWILIRDRANGTLWTLARWMREFVQHHPDYKKDSIVSDNICYDMLNRMHGIQTGTVKCHELLGQFSCTSCRWTCEKQV</sequence>
<dbReference type="InterPro" id="IPR014746">
    <property type="entry name" value="Gln_synth/guanido_kin_cat_dom"/>
</dbReference>
<dbReference type="Gene3D" id="1.10.8.960">
    <property type="match status" value="1"/>
</dbReference>
<dbReference type="Gene3D" id="3.30.590.50">
    <property type="match status" value="2"/>
</dbReference>
<dbReference type="GO" id="GO:0005524">
    <property type="term" value="F:ATP binding"/>
    <property type="evidence" value="ECO:0007669"/>
    <property type="project" value="UniProtKB-UniRule"/>
</dbReference>
<evidence type="ECO:0000256" key="12">
    <source>
        <dbReference type="RuleBase" id="RU367135"/>
    </source>
</evidence>